<feature type="non-terminal residue" evidence="1">
    <location>
        <position position="118"/>
    </location>
</feature>
<reference evidence="1" key="1">
    <citation type="submission" date="2021-06" db="EMBL/GenBank/DDBJ databases">
        <authorList>
            <person name="Kallberg Y."/>
            <person name="Tangrot J."/>
            <person name="Rosling A."/>
        </authorList>
    </citation>
    <scope>NUCLEOTIDE SEQUENCE</scope>
    <source>
        <strain evidence="1">AU212A</strain>
    </source>
</reference>
<dbReference type="Proteomes" id="UP000789860">
    <property type="component" value="Unassembled WGS sequence"/>
</dbReference>
<keyword evidence="2" id="KW-1185">Reference proteome</keyword>
<sequence>MSSLSTKRSKTRKHQTSANIQSSFSLDNLYISDIAIENSNSLAELDITPTLSNSQTDKVQPTNPKNNLNRSLISNNNITSTLNQNSDKEMKMETDSSSTITTTSELEENTSNAESAET</sequence>
<evidence type="ECO:0000313" key="2">
    <source>
        <dbReference type="Proteomes" id="UP000789860"/>
    </source>
</evidence>
<gene>
    <name evidence="1" type="ORF">SCALOS_LOCUS3422</name>
</gene>
<name>A0ACA9L194_9GLOM</name>
<protein>
    <submittedName>
        <fullName evidence="1">9711_t:CDS:1</fullName>
    </submittedName>
</protein>
<dbReference type="EMBL" id="CAJVPM010003746">
    <property type="protein sequence ID" value="CAG8505294.1"/>
    <property type="molecule type" value="Genomic_DNA"/>
</dbReference>
<comment type="caution">
    <text evidence="1">The sequence shown here is derived from an EMBL/GenBank/DDBJ whole genome shotgun (WGS) entry which is preliminary data.</text>
</comment>
<organism evidence="1 2">
    <name type="scientific">Scutellospora calospora</name>
    <dbReference type="NCBI Taxonomy" id="85575"/>
    <lineage>
        <taxon>Eukaryota</taxon>
        <taxon>Fungi</taxon>
        <taxon>Fungi incertae sedis</taxon>
        <taxon>Mucoromycota</taxon>
        <taxon>Glomeromycotina</taxon>
        <taxon>Glomeromycetes</taxon>
        <taxon>Diversisporales</taxon>
        <taxon>Gigasporaceae</taxon>
        <taxon>Scutellospora</taxon>
    </lineage>
</organism>
<evidence type="ECO:0000313" key="1">
    <source>
        <dbReference type="EMBL" id="CAG8505294.1"/>
    </source>
</evidence>
<accession>A0ACA9L194</accession>
<proteinExistence type="predicted"/>